<feature type="compositionally biased region" description="Basic and acidic residues" evidence="5">
    <location>
        <begin position="280"/>
        <end position="301"/>
    </location>
</feature>
<evidence type="ECO:0000256" key="5">
    <source>
        <dbReference type="SAM" id="MobiDB-lite"/>
    </source>
</evidence>
<feature type="domain" description="SAM" evidence="6">
    <location>
        <begin position="712"/>
        <end position="776"/>
    </location>
</feature>
<dbReference type="Proteomes" id="UP000183832">
    <property type="component" value="Unassembled WGS sequence"/>
</dbReference>
<sequence length="1060" mass="120789">MDYDDEASKLLEKALSSFDGIISDIFHFLFVELSLSIRDKDTVRNQQPSSNVLSAAQTLALALQQCKESNTPSPPDKETAEIINGWLESFMPMKSVTLVSGGGKEPIEGKSRQSENAKKIARLLKKRRELLEKEKLKVENEEKNIPKPKSSLKDAKDLNQRSEPTSEEYDDEEPETITENSDSYDSIDDFRVGVLSKDLEKDESTSEDEEITWSCLQRSQKRTHETYGVTKALKDSSKTPDRKTPTQDEPKSPTASGKPPRFSNPPASLDRRQRSRSQSNRREQRDSKSRSTHSLREKDLNDKILISDKLAKDNSSSSCSNRRMSPIAWEVPPPPPFAPWDHHYYKHHMSSRDDLRSMDYYRRPCDPYRLGSCQELCHHPSTLSLSGNCENPYFHFPPPPPSCCNNHYYQGYQRQDSSSERVRRLQSDKDALQLQVQILTEQINAQSEKLKDFESTVNEKNMLITNTEDLLNREMLSRSSLETQKLELMSAISEMKLQQATLERENYELRSTYLKNSLTNLNNASLMYGKRISGQQIANNNQKNGNNGGALSGSHGNLSQNLSVVNTSSPEFNRQRSDIHYSSLPRQAFATSTMLSVSNGNNHEPSEINNSPKRNVAFADKDKIIDDSINIPQRNYTIQALTSPSMSQKHKGLRGIFEKIKSNNGNNMSLVEDSSLENENDFIRGGFRATASPRLGWSSRGMNKSSKPFKEWDIDMLIDWFDDLGLEYVIEHAKKWLRTGNDLLTCAPQDIDKELSLRSPLHRKKILLAVADVADQESDDLLKNAGKLDTTWVLRWLDDIGLPQHKDEFLAGRVDGRVLHRLTLDDLVTMHITSTLHVASLRRGIQLLREQNFNPECLIRRLGEIEKDKIVFWTSHCIMEWLRMVDLAEYAPNLRGSGVHGSLMVNEVKFNAELLADLLSIPSSKTLLRRHLQTHFKDLLGRELIQLKREAENTLGYQPLTITGKIKTPKKSQFSLKRKKSLKNDEGSEFSNYVCPMTGEKETHKGNVLMTNNLTSSMTWKILWTVMEIAVNQTQVKQVLKVALQQNKESFVLRIDETIN</sequence>
<evidence type="ECO:0000256" key="2">
    <source>
        <dbReference type="ARBA" id="ARBA00022737"/>
    </source>
</evidence>
<organism evidence="7 8">
    <name type="scientific">Clunio marinus</name>
    <dbReference type="NCBI Taxonomy" id="568069"/>
    <lineage>
        <taxon>Eukaryota</taxon>
        <taxon>Metazoa</taxon>
        <taxon>Ecdysozoa</taxon>
        <taxon>Arthropoda</taxon>
        <taxon>Hexapoda</taxon>
        <taxon>Insecta</taxon>
        <taxon>Pterygota</taxon>
        <taxon>Neoptera</taxon>
        <taxon>Endopterygota</taxon>
        <taxon>Diptera</taxon>
        <taxon>Nematocera</taxon>
        <taxon>Chironomoidea</taxon>
        <taxon>Chironomidae</taxon>
        <taxon>Clunio</taxon>
    </lineage>
</organism>
<feature type="compositionally biased region" description="Acidic residues" evidence="5">
    <location>
        <begin position="165"/>
        <end position="176"/>
    </location>
</feature>
<dbReference type="EMBL" id="CVRI01000047">
    <property type="protein sequence ID" value="CRK97310.1"/>
    <property type="molecule type" value="Genomic_DNA"/>
</dbReference>
<proteinExistence type="inferred from homology"/>
<accession>A0A1J1IE83</accession>
<dbReference type="SUPFAM" id="SSF47769">
    <property type="entry name" value="SAM/Pointed domain"/>
    <property type="match status" value="2"/>
</dbReference>
<keyword evidence="3 4" id="KW-0175">Coiled coil</keyword>
<dbReference type="PANTHER" id="PTHR12587:SF14">
    <property type="entry name" value="AT31531P"/>
    <property type="match status" value="1"/>
</dbReference>
<dbReference type="InterPro" id="IPR058914">
    <property type="entry name" value="LIPB1/2_CC"/>
</dbReference>
<evidence type="ECO:0000259" key="6">
    <source>
        <dbReference type="PROSITE" id="PS50105"/>
    </source>
</evidence>
<evidence type="ECO:0000313" key="7">
    <source>
        <dbReference type="EMBL" id="CRK97310.1"/>
    </source>
</evidence>
<dbReference type="InterPro" id="IPR013761">
    <property type="entry name" value="SAM/pointed_sf"/>
</dbReference>
<feature type="coiled-coil region" evidence="4">
    <location>
        <begin position="422"/>
        <end position="456"/>
    </location>
</feature>
<dbReference type="SMART" id="SM00454">
    <property type="entry name" value="SAM"/>
    <property type="match status" value="3"/>
</dbReference>
<dbReference type="CDD" id="cd09563">
    <property type="entry name" value="SAM_liprin-beta1_2_repeat1"/>
    <property type="match status" value="1"/>
</dbReference>
<dbReference type="PANTHER" id="PTHR12587">
    <property type="entry name" value="LAR INTERACTING PROTEIN LIP -RELATED PROTEIN"/>
    <property type="match status" value="1"/>
</dbReference>
<evidence type="ECO:0000313" key="8">
    <source>
        <dbReference type="Proteomes" id="UP000183832"/>
    </source>
</evidence>
<dbReference type="InterPro" id="IPR037618">
    <property type="entry name" value="LIPB1/2_SAM_2nd"/>
</dbReference>
<feature type="region of interest" description="Disordered" evidence="5">
    <location>
        <begin position="537"/>
        <end position="562"/>
    </location>
</feature>
<dbReference type="InterPro" id="IPR029515">
    <property type="entry name" value="Liprin"/>
</dbReference>
<dbReference type="Pfam" id="PF26022">
    <property type="entry name" value="CC_Liprin_beta"/>
    <property type="match status" value="1"/>
</dbReference>
<evidence type="ECO:0000256" key="3">
    <source>
        <dbReference type="ARBA" id="ARBA00023054"/>
    </source>
</evidence>
<evidence type="ECO:0000256" key="1">
    <source>
        <dbReference type="ARBA" id="ARBA00007547"/>
    </source>
</evidence>
<dbReference type="GO" id="GO:0048786">
    <property type="term" value="C:presynaptic active zone"/>
    <property type="evidence" value="ECO:0007669"/>
    <property type="project" value="TreeGrafter"/>
</dbReference>
<dbReference type="InterPro" id="IPR001660">
    <property type="entry name" value="SAM"/>
</dbReference>
<feature type="domain" description="SAM" evidence="6">
    <location>
        <begin position="793"/>
        <end position="851"/>
    </location>
</feature>
<gene>
    <name evidence="7" type="primary">putative Liprin-beta-1</name>
    <name evidence="7" type="ORF">CLUMA_CG010705</name>
</gene>
<comment type="similarity">
    <text evidence="1">Belongs to the liprin family. Liprin-beta subfamily.</text>
</comment>
<feature type="compositionally biased region" description="Basic and acidic residues" evidence="5">
    <location>
        <begin position="232"/>
        <end position="251"/>
    </location>
</feature>
<protein>
    <submittedName>
        <fullName evidence="7">CLUMA_CG010705, isoform A</fullName>
    </submittedName>
</protein>
<keyword evidence="2" id="KW-0677">Repeat</keyword>
<dbReference type="STRING" id="568069.A0A1J1IE83"/>
<dbReference type="Pfam" id="PF00536">
    <property type="entry name" value="SAM_1"/>
    <property type="match status" value="2"/>
</dbReference>
<dbReference type="GO" id="GO:0007528">
    <property type="term" value="P:neuromuscular junction development"/>
    <property type="evidence" value="ECO:0007669"/>
    <property type="project" value="TreeGrafter"/>
</dbReference>
<name>A0A1J1IE83_9DIPT</name>
<dbReference type="Pfam" id="PF07647">
    <property type="entry name" value="SAM_2"/>
    <property type="match status" value="1"/>
</dbReference>
<dbReference type="InterPro" id="IPR037617">
    <property type="entry name" value="LIPB1/2_SAM_1"/>
</dbReference>
<keyword evidence="8" id="KW-1185">Reference proteome</keyword>
<reference evidence="7 8" key="1">
    <citation type="submission" date="2015-04" db="EMBL/GenBank/DDBJ databases">
        <authorList>
            <person name="Syromyatnikov M.Y."/>
            <person name="Popov V.N."/>
        </authorList>
    </citation>
    <scope>NUCLEOTIDE SEQUENCE [LARGE SCALE GENOMIC DNA]</scope>
</reference>
<dbReference type="PROSITE" id="PS50105">
    <property type="entry name" value="SAM_DOMAIN"/>
    <property type="match status" value="2"/>
</dbReference>
<dbReference type="OrthoDB" id="6516566at2759"/>
<dbReference type="CDD" id="cd09566">
    <property type="entry name" value="SAM_liprin-beta1_2_repeat2"/>
    <property type="match status" value="1"/>
</dbReference>
<evidence type="ECO:0000256" key="4">
    <source>
        <dbReference type="SAM" id="Coils"/>
    </source>
</evidence>
<dbReference type="AlphaFoldDB" id="A0A1J1IE83"/>
<feature type="compositionally biased region" description="Basic and acidic residues" evidence="5">
    <location>
        <begin position="140"/>
        <end position="160"/>
    </location>
</feature>
<dbReference type="Gene3D" id="1.10.150.50">
    <property type="entry name" value="Transcription Factor, Ets-1"/>
    <property type="match status" value="3"/>
</dbReference>
<feature type="region of interest" description="Disordered" evidence="5">
    <location>
        <begin position="140"/>
        <end position="301"/>
    </location>
</feature>